<comment type="caution">
    <text evidence="11">The sequence shown here is derived from an EMBL/GenBank/DDBJ whole genome shotgun (WGS) entry which is preliminary data.</text>
</comment>
<dbReference type="InterPro" id="IPR050411">
    <property type="entry name" value="AlphaKG_dependent_hydroxylases"/>
</dbReference>
<dbReference type="FunFam" id="3.60.130.10:FF:000001">
    <property type="entry name" value="Trimethyllysine dioxygenase, mitochondrial"/>
    <property type="match status" value="1"/>
</dbReference>
<reference evidence="11 12" key="1">
    <citation type="submission" date="2019-08" db="EMBL/GenBank/DDBJ databases">
        <title>A chromosome-level genome assembly, high-density linkage maps, and genome scans reveal the genomic architecture of hybrid incompatibilities underlying speciation via character displacement in darters (Percidae: Etheostominae).</title>
        <authorList>
            <person name="Moran R.L."/>
            <person name="Catchen J.M."/>
            <person name="Fuller R.C."/>
        </authorList>
    </citation>
    <scope>NUCLEOTIDE SEQUENCE [LARGE SCALE GENOMIC DNA]</scope>
    <source>
        <strain evidence="11">EspeVRDwgs_2016</strain>
        <tissue evidence="11">Muscle</tissue>
    </source>
</reference>
<evidence type="ECO:0000313" key="11">
    <source>
        <dbReference type="EMBL" id="KAA8595765.1"/>
    </source>
</evidence>
<name>A0A5J5DQX2_9PERO</name>
<evidence type="ECO:0000256" key="4">
    <source>
        <dbReference type="ARBA" id="ARBA00008654"/>
    </source>
</evidence>
<dbReference type="AlphaFoldDB" id="A0A5J5DQX2"/>
<evidence type="ECO:0000256" key="7">
    <source>
        <dbReference type="ARBA" id="ARBA00022964"/>
    </source>
</evidence>
<dbReference type="GO" id="GO:0005739">
    <property type="term" value="C:mitochondrion"/>
    <property type="evidence" value="ECO:0007669"/>
    <property type="project" value="TreeGrafter"/>
</dbReference>
<evidence type="ECO:0000259" key="10">
    <source>
        <dbReference type="Pfam" id="PF02668"/>
    </source>
</evidence>
<dbReference type="GO" id="GO:0046872">
    <property type="term" value="F:metal ion binding"/>
    <property type="evidence" value="ECO:0007669"/>
    <property type="project" value="UniProtKB-KW"/>
</dbReference>
<proteinExistence type="inferred from homology"/>
<comment type="cofactor">
    <cofactor evidence="2">
        <name>L-ascorbate</name>
        <dbReference type="ChEBI" id="CHEBI:38290"/>
    </cofactor>
</comment>
<evidence type="ECO:0000313" key="12">
    <source>
        <dbReference type="Proteomes" id="UP000327493"/>
    </source>
</evidence>
<feature type="domain" description="TauD/TfdA-like" evidence="10">
    <location>
        <begin position="42"/>
        <end position="284"/>
    </location>
</feature>
<evidence type="ECO:0000256" key="3">
    <source>
        <dbReference type="ARBA" id="ARBA00005022"/>
    </source>
</evidence>
<organism evidence="11 12">
    <name type="scientific">Etheostoma spectabile</name>
    <name type="common">orangethroat darter</name>
    <dbReference type="NCBI Taxonomy" id="54343"/>
    <lineage>
        <taxon>Eukaryota</taxon>
        <taxon>Metazoa</taxon>
        <taxon>Chordata</taxon>
        <taxon>Craniata</taxon>
        <taxon>Vertebrata</taxon>
        <taxon>Euteleostomi</taxon>
        <taxon>Actinopterygii</taxon>
        <taxon>Neopterygii</taxon>
        <taxon>Teleostei</taxon>
        <taxon>Neoteleostei</taxon>
        <taxon>Acanthomorphata</taxon>
        <taxon>Eupercaria</taxon>
        <taxon>Perciformes</taxon>
        <taxon>Percoidei</taxon>
        <taxon>Percidae</taxon>
        <taxon>Etheostomatinae</taxon>
        <taxon>Etheostoma</taxon>
    </lineage>
</organism>
<dbReference type="Pfam" id="PF02668">
    <property type="entry name" value="TauD"/>
    <property type="match status" value="1"/>
</dbReference>
<keyword evidence="8" id="KW-0560">Oxidoreductase</keyword>
<dbReference type="GO" id="GO:0008336">
    <property type="term" value="F:gamma-butyrobetaine dioxygenase activity"/>
    <property type="evidence" value="ECO:0007669"/>
    <property type="project" value="TreeGrafter"/>
</dbReference>
<comment type="cofactor">
    <cofactor evidence="1">
        <name>Fe(2+)</name>
        <dbReference type="ChEBI" id="CHEBI:29033"/>
    </cofactor>
</comment>
<dbReference type="InterPro" id="IPR003819">
    <property type="entry name" value="TauD/TfdA-like"/>
</dbReference>
<keyword evidence="6" id="KW-0124">Carnitine biosynthesis</keyword>
<dbReference type="GO" id="GO:0045329">
    <property type="term" value="P:carnitine biosynthetic process"/>
    <property type="evidence" value="ECO:0007669"/>
    <property type="project" value="UniProtKB-KW"/>
</dbReference>
<dbReference type="PANTHER" id="PTHR10696:SF33">
    <property type="entry name" value="GAMMA-BUTYROBETAINE DIOXYGENASE"/>
    <property type="match status" value="1"/>
</dbReference>
<keyword evidence="7" id="KW-0223">Dioxygenase</keyword>
<keyword evidence="12" id="KW-1185">Reference proteome</keyword>
<dbReference type="InterPro" id="IPR042098">
    <property type="entry name" value="TauD-like_sf"/>
</dbReference>
<dbReference type="PANTHER" id="PTHR10696">
    <property type="entry name" value="GAMMA-BUTYROBETAINE HYDROXYLASE-RELATED"/>
    <property type="match status" value="1"/>
</dbReference>
<dbReference type="SUPFAM" id="SSF51197">
    <property type="entry name" value="Clavaminate synthase-like"/>
    <property type="match status" value="1"/>
</dbReference>
<evidence type="ECO:0000256" key="2">
    <source>
        <dbReference type="ARBA" id="ARBA00001961"/>
    </source>
</evidence>
<evidence type="ECO:0000256" key="1">
    <source>
        <dbReference type="ARBA" id="ARBA00001954"/>
    </source>
</evidence>
<gene>
    <name evidence="11" type="ORF">FQN60_011056</name>
</gene>
<comment type="pathway">
    <text evidence="3">Amine and polyamine biosynthesis; carnitine biosynthesis.</text>
</comment>
<accession>A0A5J5DQX2</accession>
<evidence type="ECO:0000256" key="9">
    <source>
        <dbReference type="ARBA" id="ARBA00023004"/>
    </source>
</evidence>
<dbReference type="CDD" id="cd00250">
    <property type="entry name" value="CAS_like"/>
    <property type="match status" value="1"/>
</dbReference>
<keyword evidence="5" id="KW-0479">Metal-binding</keyword>
<dbReference type="EMBL" id="VOFY01000001">
    <property type="protein sequence ID" value="KAA8595765.1"/>
    <property type="molecule type" value="Genomic_DNA"/>
</dbReference>
<sequence length="305" mass="35239">MMITEFLTDVSSRAFVLPCIDEAPKFLINKRHYWDSKLRIPTADYQEVLHDDKAALAWLSALRRVGIVYLKGAPVEQGQVARLAERIGYLRLTFYGHTWQVKDKYMANNVAYTSGRLSLHSDYPALHFAPGVQFLHCINQAEEGGESEVVDGFHMAEQLQREDPEAFRTLSSLLVDFTDTGTDYCDFTLQSKKCIIEVAADGRVERINFNNATRDSVLDLPVHQVQPFYRALKAYVDMMNRPENVVTYRMMPGDIVTFDNWRLLHGRKDYISRRDRMRHLEGAYLDWDEVMSRLRILRASVHGNI</sequence>
<dbReference type="Proteomes" id="UP000327493">
    <property type="component" value="Chromosome 1"/>
</dbReference>
<protein>
    <recommendedName>
        <fullName evidence="10">TauD/TfdA-like domain-containing protein</fullName>
    </recommendedName>
</protein>
<dbReference type="Gene3D" id="3.60.130.10">
    <property type="entry name" value="Clavaminate synthase-like"/>
    <property type="match status" value="1"/>
</dbReference>
<keyword evidence="9" id="KW-0408">Iron</keyword>
<evidence type="ECO:0000256" key="8">
    <source>
        <dbReference type="ARBA" id="ARBA00023002"/>
    </source>
</evidence>
<evidence type="ECO:0000256" key="6">
    <source>
        <dbReference type="ARBA" id="ARBA00022873"/>
    </source>
</evidence>
<comment type="similarity">
    <text evidence="4">Belongs to the gamma-BBH/TMLD family.</text>
</comment>
<evidence type="ECO:0000256" key="5">
    <source>
        <dbReference type="ARBA" id="ARBA00022723"/>
    </source>
</evidence>